<dbReference type="STRING" id="1612308.SAMN05444581_1432"/>
<reference evidence="1 2" key="1">
    <citation type="submission" date="2016-10" db="EMBL/GenBank/DDBJ databases">
        <authorList>
            <person name="de Groot N.N."/>
        </authorList>
    </citation>
    <scope>NUCLEOTIDE SEQUENCE [LARGE SCALE GENOMIC DNA]</scope>
    <source>
        <strain evidence="1 2">NE2</strain>
    </source>
</reference>
<dbReference type="Proteomes" id="UP000198755">
    <property type="component" value="Unassembled WGS sequence"/>
</dbReference>
<evidence type="ECO:0000313" key="1">
    <source>
        <dbReference type="EMBL" id="SFK89327.1"/>
    </source>
</evidence>
<protein>
    <submittedName>
        <fullName evidence="1">Oleate hydratase</fullName>
    </submittedName>
</protein>
<name>A0A1I4DAD1_9HYPH</name>
<dbReference type="AlphaFoldDB" id="A0A1I4DAD1"/>
<organism evidence="1 2">
    <name type="scientific">Methylocapsa palsarum</name>
    <dbReference type="NCBI Taxonomy" id="1612308"/>
    <lineage>
        <taxon>Bacteria</taxon>
        <taxon>Pseudomonadati</taxon>
        <taxon>Pseudomonadota</taxon>
        <taxon>Alphaproteobacteria</taxon>
        <taxon>Hyphomicrobiales</taxon>
        <taxon>Beijerinckiaceae</taxon>
        <taxon>Methylocapsa</taxon>
    </lineage>
</organism>
<dbReference type="InterPro" id="IPR010354">
    <property type="entry name" value="Oleate_hydratase"/>
</dbReference>
<dbReference type="PANTHER" id="PTHR37417">
    <property type="entry name" value="67 KDA MYOSIN-CROSS-REACTIVE ANTIGEN FAMILY PROTEIN (AFU_ORTHOLOGUE AFUA_5G09970)"/>
    <property type="match status" value="1"/>
</dbReference>
<accession>A0A1I4DAD1</accession>
<sequence length="73" mass="8629">MHILTIERRALAPEAMLGKTSIADQFGPTFFKTNFWFMLCTTFAFQPWHSAVEFKRYLVRFAHMVSGFDRHSR</sequence>
<proteinExistence type="predicted"/>
<dbReference type="GO" id="GO:0071949">
    <property type="term" value="F:FAD binding"/>
    <property type="evidence" value="ECO:0007669"/>
    <property type="project" value="InterPro"/>
</dbReference>
<dbReference type="PANTHER" id="PTHR37417:SF2">
    <property type="entry name" value="67 KDA MYOSIN-CROSS-REACTIVE ANTIGEN FAMILY PROTEIN (AFU_ORTHOLOGUE AFUA_5G09970)"/>
    <property type="match status" value="1"/>
</dbReference>
<dbReference type="GO" id="GO:0050151">
    <property type="term" value="F:oleate hydratase activity"/>
    <property type="evidence" value="ECO:0007669"/>
    <property type="project" value="InterPro"/>
</dbReference>
<evidence type="ECO:0000313" key="2">
    <source>
        <dbReference type="Proteomes" id="UP000198755"/>
    </source>
</evidence>
<gene>
    <name evidence="1" type="ORF">SAMN05444581_1432</name>
</gene>
<keyword evidence="2" id="KW-1185">Reference proteome</keyword>
<dbReference type="Pfam" id="PF06100">
    <property type="entry name" value="MCRA"/>
    <property type="match status" value="1"/>
</dbReference>
<dbReference type="GO" id="GO:0006631">
    <property type="term" value="P:fatty acid metabolic process"/>
    <property type="evidence" value="ECO:0007669"/>
    <property type="project" value="InterPro"/>
</dbReference>
<dbReference type="EMBL" id="FOSN01000043">
    <property type="protein sequence ID" value="SFK89327.1"/>
    <property type="molecule type" value="Genomic_DNA"/>
</dbReference>